<feature type="region of interest" description="Disordered" evidence="5">
    <location>
        <begin position="333"/>
        <end position="356"/>
    </location>
</feature>
<dbReference type="EMBL" id="CP036274">
    <property type="protein sequence ID" value="QDU31716.1"/>
    <property type="molecule type" value="Genomic_DNA"/>
</dbReference>
<evidence type="ECO:0000256" key="4">
    <source>
        <dbReference type="ARBA" id="ARBA00023136"/>
    </source>
</evidence>
<dbReference type="RefSeq" id="WP_145099297.1">
    <property type="nucleotide sequence ID" value="NZ_CP036274.1"/>
</dbReference>
<evidence type="ECO:0000256" key="5">
    <source>
        <dbReference type="SAM" id="MobiDB-lite"/>
    </source>
</evidence>
<dbReference type="AlphaFoldDB" id="A0A517YNA1"/>
<protein>
    <recommendedName>
        <fullName evidence="7">HTTM-like domain-containing protein</fullName>
    </recommendedName>
</protein>
<dbReference type="GO" id="GO:0012505">
    <property type="term" value="C:endomembrane system"/>
    <property type="evidence" value="ECO:0007669"/>
    <property type="project" value="UniProtKB-SubCell"/>
</dbReference>
<organism evidence="8 9">
    <name type="scientific">Anatilimnocola aggregata</name>
    <dbReference type="NCBI Taxonomy" id="2528021"/>
    <lineage>
        <taxon>Bacteria</taxon>
        <taxon>Pseudomonadati</taxon>
        <taxon>Planctomycetota</taxon>
        <taxon>Planctomycetia</taxon>
        <taxon>Pirellulales</taxon>
        <taxon>Pirellulaceae</taxon>
        <taxon>Anatilimnocola</taxon>
    </lineage>
</organism>
<feature type="domain" description="HTTM-like" evidence="7">
    <location>
        <begin position="24"/>
        <end position="303"/>
    </location>
</feature>
<feature type="transmembrane region" description="Helical" evidence="6">
    <location>
        <begin position="85"/>
        <end position="107"/>
    </location>
</feature>
<dbReference type="PANTHER" id="PTHR39535">
    <property type="entry name" value="SPORULATION-DELAYING PROTEIN SDPB"/>
    <property type="match status" value="1"/>
</dbReference>
<keyword evidence="9" id="KW-1185">Reference proteome</keyword>
<feature type="compositionally biased region" description="Basic and acidic residues" evidence="5">
    <location>
        <begin position="333"/>
        <end position="345"/>
    </location>
</feature>
<dbReference type="InterPro" id="IPR011020">
    <property type="entry name" value="HTTM-like"/>
</dbReference>
<evidence type="ECO:0000256" key="2">
    <source>
        <dbReference type="ARBA" id="ARBA00022692"/>
    </source>
</evidence>
<reference evidence="8 9" key="1">
    <citation type="submission" date="2019-02" db="EMBL/GenBank/DDBJ databases">
        <title>Deep-cultivation of Planctomycetes and their phenomic and genomic characterization uncovers novel biology.</title>
        <authorList>
            <person name="Wiegand S."/>
            <person name="Jogler M."/>
            <person name="Boedeker C."/>
            <person name="Pinto D."/>
            <person name="Vollmers J."/>
            <person name="Rivas-Marin E."/>
            <person name="Kohn T."/>
            <person name="Peeters S.H."/>
            <person name="Heuer A."/>
            <person name="Rast P."/>
            <person name="Oberbeckmann S."/>
            <person name="Bunk B."/>
            <person name="Jeske O."/>
            <person name="Meyerdierks A."/>
            <person name="Storesund J.E."/>
            <person name="Kallscheuer N."/>
            <person name="Luecker S."/>
            <person name="Lage O.M."/>
            <person name="Pohl T."/>
            <person name="Merkel B.J."/>
            <person name="Hornburger P."/>
            <person name="Mueller R.-W."/>
            <person name="Bruemmer F."/>
            <person name="Labrenz M."/>
            <person name="Spormann A.M."/>
            <person name="Op den Camp H."/>
            <person name="Overmann J."/>
            <person name="Amann R."/>
            <person name="Jetten M.S.M."/>
            <person name="Mascher T."/>
            <person name="Medema M.H."/>
            <person name="Devos D.P."/>
            <person name="Kaster A.-K."/>
            <person name="Ovreas L."/>
            <person name="Rohde M."/>
            <person name="Galperin M.Y."/>
            <person name="Jogler C."/>
        </authorList>
    </citation>
    <scope>NUCLEOTIDE SEQUENCE [LARGE SCALE GENOMIC DNA]</scope>
    <source>
        <strain evidence="8 9">ETA_A8</strain>
    </source>
</reference>
<dbReference type="SMART" id="SM00752">
    <property type="entry name" value="HTTM"/>
    <property type="match status" value="1"/>
</dbReference>
<feature type="transmembrane region" description="Helical" evidence="6">
    <location>
        <begin position="33"/>
        <end position="52"/>
    </location>
</feature>
<dbReference type="Proteomes" id="UP000315017">
    <property type="component" value="Chromosome"/>
</dbReference>
<evidence type="ECO:0000256" key="1">
    <source>
        <dbReference type="ARBA" id="ARBA00004127"/>
    </source>
</evidence>
<proteinExistence type="predicted"/>
<keyword evidence="2 6" id="KW-0812">Transmembrane</keyword>
<keyword evidence="3 6" id="KW-1133">Transmembrane helix</keyword>
<accession>A0A517YNA1</accession>
<dbReference type="InterPro" id="IPR052964">
    <property type="entry name" value="Sporulation_signal_mat"/>
</dbReference>
<dbReference type="KEGG" id="aagg:ETAA8_68760"/>
<evidence type="ECO:0000256" key="6">
    <source>
        <dbReference type="SAM" id="Phobius"/>
    </source>
</evidence>
<evidence type="ECO:0000313" key="8">
    <source>
        <dbReference type="EMBL" id="QDU31716.1"/>
    </source>
</evidence>
<evidence type="ECO:0000313" key="9">
    <source>
        <dbReference type="Proteomes" id="UP000315017"/>
    </source>
</evidence>
<evidence type="ECO:0000259" key="7">
    <source>
        <dbReference type="SMART" id="SM00752"/>
    </source>
</evidence>
<evidence type="ECO:0000256" key="3">
    <source>
        <dbReference type="ARBA" id="ARBA00022989"/>
    </source>
</evidence>
<feature type="transmembrane region" description="Helical" evidence="6">
    <location>
        <begin position="238"/>
        <end position="259"/>
    </location>
</feature>
<dbReference type="PANTHER" id="PTHR39535:SF2">
    <property type="entry name" value="HTTM DOMAIN-CONTAINING PROTEIN"/>
    <property type="match status" value="1"/>
</dbReference>
<keyword evidence="4 6" id="KW-0472">Membrane</keyword>
<dbReference type="OrthoDB" id="128729at2"/>
<comment type="subcellular location">
    <subcellularLocation>
        <location evidence="1">Endomembrane system</location>
        <topology evidence="1">Multi-pass membrane protein</topology>
    </subcellularLocation>
</comment>
<name>A0A517YNA1_9BACT</name>
<feature type="transmembrane region" description="Helical" evidence="6">
    <location>
        <begin position="113"/>
        <end position="131"/>
    </location>
</feature>
<gene>
    <name evidence="8" type="ORF">ETAA8_68760</name>
</gene>
<sequence>MNTLVVATGDWFSGVWAAWNRFWFQPQQPHTLAVVRICAGAMLLYTHLVWLINQQMFLGRDSWINGPTAELLNTSVDGRNFAWSYLYYVDSPILLGLLNLAAVIVFLMLTIGFYTRVVSVLAFIITLSYCHRLTGSLFGLDQVNAMFATYLMLGPSGAVYSVDRWLAERRGTATPVVPSAGTTIAIRLLQLHMCVIYLFGGIGKARGELWWDGSACWYAIANLEYQSFDLTWLVQYRWFIALLTHITVFWEVFYCFLVWPKLTRPICLALAVGVHGGIALFLGMPTFGLAMIIGNLAFVYPETVAAVVSLKWLRRSPESFDEVPVVRLKKSGEERDERRETRDGGNARILAGRRAT</sequence>
<feature type="transmembrane region" description="Helical" evidence="6">
    <location>
        <begin position="143"/>
        <end position="162"/>
    </location>
</feature>
<feature type="transmembrane region" description="Helical" evidence="6">
    <location>
        <begin position="266"/>
        <end position="283"/>
    </location>
</feature>